<comment type="pathway">
    <text evidence="1">Amino-acid biosynthesis; L-tryptophan biosynthesis; L-tryptophan from chorismate: step 2/5.</text>
</comment>
<dbReference type="InterPro" id="IPR000312">
    <property type="entry name" value="Glycosyl_Trfase_fam3"/>
</dbReference>
<dbReference type="PANTHER" id="PTHR43285:SF2">
    <property type="entry name" value="ANTHRANILATE PHOSPHORIBOSYLTRANSFERASE"/>
    <property type="match status" value="1"/>
</dbReference>
<dbReference type="Gene3D" id="1.20.970.10">
    <property type="entry name" value="Transferase, Pyrimidine Nucleoside Phosphorylase, Chain C"/>
    <property type="match status" value="1"/>
</dbReference>
<evidence type="ECO:0000256" key="1">
    <source>
        <dbReference type="ARBA" id="ARBA00004907"/>
    </source>
</evidence>
<dbReference type="SUPFAM" id="SSF52418">
    <property type="entry name" value="Nucleoside phosphorylase/phosphoribosyltransferase catalytic domain"/>
    <property type="match status" value="1"/>
</dbReference>
<dbReference type="EMBL" id="CCXY01000095">
    <property type="protein sequence ID" value="CEG11997.1"/>
    <property type="molecule type" value="Genomic_DNA"/>
</dbReference>
<dbReference type="InterPro" id="IPR035902">
    <property type="entry name" value="Nuc_phospho_transferase"/>
</dbReference>
<dbReference type="FunFam" id="3.40.1030.10:FF:000002">
    <property type="entry name" value="Anthranilate phosphoribosyltransferase"/>
    <property type="match status" value="1"/>
</dbReference>
<dbReference type="SUPFAM" id="SSF47648">
    <property type="entry name" value="Nucleoside phosphorylase/phosphoribosyltransferase N-terminal domain"/>
    <property type="match status" value="1"/>
</dbReference>
<protein>
    <recommendedName>
        <fullName evidence="2">anthranilate phosphoribosyltransferase</fullName>
        <ecNumber evidence="2">2.4.2.18</ecNumber>
    </recommendedName>
</protein>
<dbReference type="NCBIfam" id="TIGR01245">
    <property type="entry name" value="trpD"/>
    <property type="match status" value="1"/>
</dbReference>
<evidence type="ECO:0000256" key="7">
    <source>
        <dbReference type="ARBA" id="ARBA00023141"/>
    </source>
</evidence>
<dbReference type="GO" id="GO:0004048">
    <property type="term" value="F:anthranilate phosphoribosyltransferase activity"/>
    <property type="evidence" value="ECO:0007669"/>
    <property type="project" value="UniProtKB-EC"/>
</dbReference>
<dbReference type="GO" id="GO:0000162">
    <property type="term" value="P:L-tryptophan biosynthetic process"/>
    <property type="evidence" value="ECO:0007669"/>
    <property type="project" value="UniProtKB-KW"/>
</dbReference>
<name>A0A098E7K5_9ZZZZ</name>
<feature type="domain" description="Glycosyl transferase family 3 N-terminal" evidence="9">
    <location>
        <begin position="2"/>
        <end position="64"/>
    </location>
</feature>
<gene>
    <name evidence="10" type="primary">trpD</name>
    <name evidence="10" type="ORF">MSIBF_A1840006</name>
</gene>
<evidence type="ECO:0000256" key="3">
    <source>
        <dbReference type="ARBA" id="ARBA00022605"/>
    </source>
</evidence>
<dbReference type="GO" id="GO:0005829">
    <property type="term" value="C:cytosol"/>
    <property type="evidence" value="ECO:0007669"/>
    <property type="project" value="TreeGrafter"/>
</dbReference>
<feature type="domain" description="Glycosyl transferase family 3" evidence="8">
    <location>
        <begin position="73"/>
        <end position="323"/>
    </location>
</feature>
<evidence type="ECO:0000259" key="8">
    <source>
        <dbReference type="Pfam" id="PF00591"/>
    </source>
</evidence>
<evidence type="ECO:0000259" key="9">
    <source>
        <dbReference type="Pfam" id="PF02885"/>
    </source>
</evidence>
<organism evidence="10">
    <name type="scientific">groundwater metagenome</name>
    <dbReference type="NCBI Taxonomy" id="717931"/>
    <lineage>
        <taxon>unclassified sequences</taxon>
        <taxon>metagenomes</taxon>
        <taxon>ecological metagenomes</taxon>
    </lineage>
</organism>
<keyword evidence="5 10" id="KW-0808">Transferase</keyword>
<dbReference type="InterPro" id="IPR036320">
    <property type="entry name" value="Glycosyl_Trfase_fam3_N_dom_sf"/>
</dbReference>
<evidence type="ECO:0000256" key="4">
    <source>
        <dbReference type="ARBA" id="ARBA00022676"/>
    </source>
</evidence>
<keyword evidence="6" id="KW-0822">Tryptophan biosynthesis</keyword>
<dbReference type="Pfam" id="PF02885">
    <property type="entry name" value="Glycos_trans_3N"/>
    <property type="match status" value="1"/>
</dbReference>
<reference evidence="10" key="1">
    <citation type="submission" date="2014-09" db="EMBL/GenBank/DDBJ databases">
        <authorList>
            <person name="Probst J Alexander"/>
        </authorList>
    </citation>
    <scope>NUCLEOTIDE SEQUENCE</scope>
</reference>
<dbReference type="HAMAP" id="MF_00211">
    <property type="entry name" value="TrpD"/>
    <property type="match status" value="1"/>
</dbReference>
<dbReference type="Pfam" id="PF00591">
    <property type="entry name" value="Glycos_transf_3"/>
    <property type="match status" value="1"/>
</dbReference>
<dbReference type="InterPro" id="IPR017459">
    <property type="entry name" value="Glycosyl_Trfase_fam3_N_dom"/>
</dbReference>
<keyword evidence="7" id="KW-0057">Aromatic amino acid biosynthesis</keyword>
<accession>A0A098E7K5</accession>
<dbReference type="PANTHER" id="PTHR43285">
    <property type="entry name" value="ANTHRANILATE PHOSPHORIBOSYLTRANSFERASE"/>
    <property type="match status" value="1"/>
</dbReference>
<evidence type="ECO:0000313" key="10">
    <source>
        <dbReference type="EMBL" id="CEG11997.1"/>
    </source>
</evidence>
<dbReference type="AlphaFoldDB" id="A0A098E7K5"/>
<dbReference type="InterPro" id="IPR005940">
    <property type="entry name" value="Anthranilate_Pribosyl_Tfrase"/>
</dbReference>
<evidence type="ECO:0000256" key="6">
    <source>
        <dbReference type="ARBA" id="ARBA00022822"/>
    </source>
</evidence>
<proteinExistence type="inferred from homology"/>
<keyword evidence="3" id="KW-0028">Amino-acid biosynthesis</keyword>
<evidence type="ECO:0000256" key="5">
    <source>
        <dbReference type="ARBA" id="ARBA00022679"/>
    </source>
</evidence>
<evidence type="ECO:0000256" key="2">
    <source>
        <dbReference type="ARBA" id="ARBA00011948"/>
    </source>
</evidence>
<keyword evidence="4 10" id="KW-0328">Glycosyltransferase</keyword>
<sequence>MKPIIQKLVDRENLSDEEASHAMNLIMKEEATHAQMAAFLTGLRMKGETAGEIAAMAKIMRNFAEKVHVDDYAIDTCGTGGDKFNTFNISTCAMFVVAGTGIKVAKHGNRAITSKSGSADVLEALNVKIDPEPKITEMCINKIGIGFMFAPLYHKSMKNVMLVRKEIGVRTVFNMLGPLANPANVKGQVLGVFSEDLTEKFCDVLKILGLERAIVASSNGMDEISNIFRTKISELRNNEIRTYYVEPDKYFEKASVEDVRGGDASFNEKIIKRILSDDKSAEILPKRNIVLLNSAAGIIVGKKAENFDDAIEIVKESIESGNAMKKLDELIKWTHDQ</sequence>
<dbReference type="Gene3D" id="3.40.1030.10">
    <property type="entry name" value="Nucleoside phosphorylase/phosphoribosyltransferase catalytic domain"/>
    <property type="match status" value="1"/>
</dbReference>
<dbReference type="EC" id="2.4.2.18" evidence="2"/>